<dbReference type="Gene3D" id="1.10.1780.10">
    <property type="entry name" value="Clp, N-terminal domain"/>
    <property type="match status" value="1"/>
</dbReference>
<keyword evidence="1" id="KW-0677">Repeat</keyword>
<dbReference type="PANTHER" id="PTHR47016">
    <property type="entry name" value="ATP-DEPENDENT CLP PROTEASE ATP-BINDING SUBUNIT CLPT1, CHLOROPLASTIC"/>
    <property type="match status" value="1"/>
</dbReference>
<dbReference type="PANTHER" id="PTHR47016:SF5">
    <property type="entry name" value="CLP DOMAIN SUPERFAMILY PROTEIN"/>
    <property type="match status" value="1"/>
</dbReference>
<feature type="domain" description="Clp R" evidence="2">
    <location>
        <begin position="1"/>
        <end position="141"/>
    </location>
</feature>
<sequence length="168" mass="17890">MNKFDAGARLVFHFAREEGEKLGHASIGPEHLLLGLLREGSTASRVLVGAGVTLDGARRLTEELTGRGTGANDEPAITPRTNRVMERAGLEVERLGSKRIRTEHILLALLGEGDGAAYRILAGLAEPEAVRRRILEAALPSEAVTVRGYSGHPARLKLAKILATTVGA</sequence>
<dbReference type="InterPro" id="IPR036628">
    <property type="entry name" value="Clp_N_dom_sf"/>
</dbReference>
<dbReference type="InterPro" id="IPR044217">
    <property type="entry name" value="CLPT1/2"/>
</dbReference>
<dbReference type="SUPFAM" id="SSF81923">
    <property type="entry name" value="Double Clp-N motif"/>
    <property type="match status" value="1"/>
</dbReference>
<keyword evidence="3" id="KW-0378">Hydrolase</keyword>
<accession>A0A6J4VMU7</accession>
<dbReference type="GO" id="GO:0005524">
    <property type="term" value="F:ATP binding"/>
    <property type="evidence" value="ECO:0007669"/>
    <property type="project" value="UniProtKB-KW"/>
</dbReference>
<name>A0A6J4VMU7_9DEIN</name>
<gene>
    <name evidence="3" type="ORF">AVDCRST_MAG86-3490</name>
</gene>
<proteinExistence type="predicted"/>
<evidence type="ECO:0000313" key="3">
    <source>
        <dbReference type="EMBL" id="CAA9583906.1"/>
    </source>
</evidence>
<dbReference type="AlphaFoldDB" id="A0A6J4VMU7"/>
<dbReference type="EMBL" id="CADCWP010000296">
    <property type="protein sequence ID" value="CAA9583906.1"/>
    <property type="molecule type" value="Genomic_DNA"/>
</dbReference>
<organism evidence="3">
    <name type="scientific">uncultured Truepera sp</name>
    <dbReference type="NCBI Taxonomy" id="543023"/>
    <lineage>
        <taxon>Bacteria</taxon>
        <taxon>Thermotogati</taxon>
        <taxon>Deinococcota</taxon>
        <taxon>Deinococci</taxon>
        <taxon>Trueperales</taxon>
        <taxon>Trueperaceae</taxon>
        <taxon>Truepera</taxon>
        <taxon>environmental samples</taxon>
    </lineage>
</organism>
<evidence type="ECO:0000256" key="1">
    <source>
        <dbReference type="PROSITE-ProRule" id="PRU01251"/>
    </source>
</evidence>
<keyword evidence="3" id="KW-0645">Protease</keyword>
<dbReference type="InterPro" id="IPR004176">
    <property type="entry name" value="Clp_R_N"/>
</dbReference>
<dbReference type="GO" id="GO:0008233">
    <property type="term" value="F:peptidase activity"/>
    <property type="evidence" value="ECO:0007669"/>
    <property type="project" value="UniProtKB-KW"/>
</dbReference>
<keyword evidence="3" id="KW-0067">ATP-binding</keyword>
<dbReference type="GO" id="GO:0006508">
    <property type="term" value="P:proteolysis"/>
    <property type="evidence" value="ECO:0007669"/>
    <property type="project" value="UniProtKB-KW"/>
</dbReference>
<dbReference type="PROSITE" id="PS51903">
    <property type="entry name" value="CLP_R"/>
    <property type="match status" value="1"/>
</dbReference>
<protein>
    <submittedName>
        <fullName evidence="3">ATP-dependent Clp protease ATP-binding subunit ClpA</fullName>
    </submittedName>
</protein>
<keyword evidence="3" id="KW-0547">Nucleotide-binding</keyword>
<evidence type="ECO:0000259" key="2">
    <source>
        <dbReference type="PROSITE" id="PS51903"/>
    </source>
</evidence>
<reference evidence="3" key="1">
    <citation type="submission" date="2020-02" db="EMBL/GenBank/DDBJ databases">
        <authorList>
            <person name="Meier V. D."/>
        </authorList>
    </citation>
    <scope>NUCLEOTIDE SEQUENCE</scope>
    <source>
        <strain evidence="3">AVDCRST_MAG86</strain>
    </source>
</reference>
<dbReference type="Pfam" id="PF02861">
    <property type="entry name" value="Clp_N"/>
    <property type="match status" value="1"/>
</dbReference>